<evidence type="ECO:0000313" key="2">
    <source>
        <dbReference type="EMBL" id="WAG62483.1"/>
    </source>
</evidence>
<proteinExistence type="predicted"/>
<sequence>MKLSIKVLVAFVLCFLIIGGIYFFNNNKVDVTKKKASFSVLSFTGESITNGTKVSFINFKGVRELYVLTMNKGDIVNIKYTSNGLKMAIVDDKYNIVKDFNVDVDNNYNLKCENRGKYFVRIYGKKESGNFQLQFNTKDDTKITEAKFWN</sequence>
<dbReference type="EMBL" id="CP086239">
    <property type="protein sequence ID" value="WAG62483.1"/>
    <property type="molecule type" value="Genomic_DNA"/>
</dbReference>
<evidence type="ECO:0000256" key="1">
    <source>
        <dbReference type="SAM" id="Phobius"/>
    </source>
</evidence>
<dbReference type="RefSeq" id="WP_216126217.1">
    <property type="nucleotide sequence ID" value="NZ_CP086239.1"/>
</dbReference>
<evidence type="ECO:0000313" key="3">
    <source>
        <dbReference type="Proteomes" id="UP001164733"/>
    </source>
</evidence>
<dbReference type="Proteomes" id="UP001164733">
    <property type="component" value="Chromosome"/>
</dbReference>
<gene>
    <name evidence="2" type="ORF">LL038_09700</name>
</gene>
<keyword evidence="1" id="KW-1133">Transmembrane helix</keyword>
<keyword evidence="1" id="KW-0812">Transmembrane</keyword>
<keyword evidence="1" id="KW-0472">Membrane</keyword>
<name>A0AA47I8D1_9CLOT</name>
<feature type="transmembrane region" description="Helical" evidence="1">
    <location>
        <begin position="7"/>
        <end position="24"/>
    </location>
</feature>
<organism evidence="2 3">
    <name type="scientific">Clostridium estertheticum</name>
    <dbReference type="NCBI Taxonomy" id="238834"/>
    <lineage>
        <taxon>Bacteria</taxon>
        <taxon>Bacillati</taxon>
        <taxon>Bacillota</taxon>
        <taxon>Clostridia</taxon>
        <taxon>Eubacteriales</taxon>
        <taxon>Clostridiaceae</taxon>
        <taxon>Clostridium</taxon>
    </lineage>
</organism>
<dbReference type="AlphaFoldDB" id="A0AA47I8D1"/>
<reference evidence="2" key="1">
    <citation type="submission" date="2021-11" db="EMBL/GenBank/DDBJ databases">
        <title>Clostridia strains as spoilage organisms.</title>
        <authorList>
            <person name="Wambui J."/>
            <person name="Stevens M.J.A."/>
            <person name="Stephan R."/>
        </authorList>
    </citation>
    <scope>NUCLEOTIDE SEQUENCE</scope>
    <source>
        <strain evidence="2">CF009</strain>
    </source>
</reference>
<accession>A0AA47I8D1</accession>
<protein>
    <submittedName>
        <fullName evidence="2">Uncharacterized protein</fullName>
    </submittedName>
</protein>